<organism evidence="8 9">
    <name type="scientific">Linum trigynum</name>
    <dbReference type="NCBI Taxonomy" id="586398"/>
    <lineage>
        <taxon>Eukaryota</taxon>
        <taxon>Viridiplantae</taxon>
        <taxon>Streptophyta</taxon>
        <taxon>Embryophyta</taxon>
        <taxon>Tracheophyta</taxon>
        <taxon>Spermatophyta</taxon>
        <taxon>Magnoliopsida</taxon>
        <taxon>eudicotyledons</taxon>
        <taxon>Gunneridae</taxon>
        <taxon>Pentapetalae</taxon>
        <taxon>rosids</taxon>
        <taxon>fabids</taxon>
        <taxon>Malpighiales</taxon>
        <taxon>Linaceae</taxon>
        <taxon>Linum</taxon>
    </lineage>
</organism>
<dbReference type="SUPFAM" id="SSF53756">
    <property type="entry name" value="UDP-Glycosyltransferase/glycogen phosphorylase"/>
    <property type="match status" value="1"/>
</dbReference>
<comment type="catalytic activity">
    <reaction evidence="5">
        <text>an anthocyanidin + UDP-alpha-D-glucose + H(+) = an anthocyanidin 3-O-beta-D-glucoside + UDP</text>
        <dbReference type="Rhea" id="RHEA:20093"/>
        <dbReference type="ChEBI" id="CHEBI:15378"/>
        <dbReference type="ChEBI" id="CHEBI:16307"/>
        <dbReference type="ChEBI" id="CHEBI:58223"/>
        <dbReference type="ChEBI" id="CHEBI:58885"/>
        <dbReference type="ChEBI" id="CHEBI:143576"/>
        <dbReference type="EC" id="2.4.1.115"/>
    </reaction>
</comment>
<evidence type="ECO:0000313" key="9">
    <source>
        <dbReference type="Proteomes" id="UP001497516"/>
    </source>
</evidence>
<dbReference type="Proteomes" id="UP001497516">
    <property type="component" value="Chromosome 6"/>
</dbReference>
<name>A0AAV2FJ19_9ROSI</name>
<evidence type="ECO:0000256" key="5">
    <source>
        <dbReference type="ARBA" id="ARBA00047606"/>
    </source>
</evidence>
<dbReference type="AlphaFoldDB" id="A0AAV2FJ19"/>
<evidence type="ECO:0000256" key="3">
    <source>
        <dbReference type="ARBA" id="ARBA00022676"/>
    </source>
</evidence>
<keyword evidence="9" id="KW-1185">Reference proteome</keyword>
<sequence>MASTSQQPHFILIPYLSQGQLIPTIDLAKILAGRGSIVTIITTPVNAARFAPIVDRAVAAAGLPIRVLTLEFPAARFSLPAGCENRDVLPSFNLFRNFSDAVRTLEQPASELLDRVDPPPSCIIASQAMHWATEVAARRRIPRLIFDGTSCFTLCCSHSLQTSKIHEGIPESERFVVPGLPHRVEFTRAQLSGLFNPGAHLDVSEIREKIRESVDRAYGVVLNTFEELENEYVAECRKTRGGTRKIWCVGPASLCNTDDVDRAERGKTVVNNGGGDESLCLRWLDSWPEKSVIYACLGSLNRITPPQAAELGSGLESTNRPFIWVIRGGYKKEEIENWISETGFENRVRGRGFLIRGWAPQVLILSHPAIGGFLTHCGWNSTLEGIAAGVPMATWPQFAEQFYNEKLVVQVLGIGVRVGAEVVVHLGEEEKHGVQVGKERIAAAVEELMGGGDGSVERRRKAAELMEMARVAVAEGGSSFAGVGMLIEDVAKFASQDESEMRTTWKQLVGS</sequence>
<dbReference type="GO" id="GO:0047213">
    <property type="term" value="F:anthocyanidin 3-O-glucosyltransferase activity"/>
    <property type="evidence" value="ECO:0007669"/>
    <property type="project" value="UniProtKB-EC"/>
</dbReference>
<dbReference type="InterPro" id="IPR035595">
    <property type="entry name" value="UDP_glycos_trans_CS"/>
</dbReference>
<accession>A0AAV2FJ19</accession>
<evidence type="ECO:0000256" key="4">
    <source>
        <dbReference type="ARBA" id="ARBA00022679"/>
    </source>
</evidence>
<dbReference type="Pfam" id="PF00201">
    <property type="entry name" value="UDPGT"/>
    <property type="match status" value="1"/>
</dbReference>
<dbReference type="CDD" id="cd03784">
    <property type="entry name" value="GT1_Gtf-like"/>
    <property type="match status" value="1"/>
</dbReference>
<evidence type="ECO:0000256" key="7">
    <source>
        <dbReference type="RuleBase" id="RU362057"/>
    </source>
</evidence>
<evidence type="ECO:0000256" key="1">
    <source>
        <dbReference type="ARBA" id="ARBA00004935"/>
    </source>
</evidence>
<dbReference type="EC" id="2.4.1.-" evidence="7"/>
<dbReference type="Gene3D" id="3.40.50.2000">
    <property type="entry name" value="Glycogen Phosphorylase B"/>
    <property type="match status" value="2"/>
</dbReference>
<dbReference type="EMBL" id="OZ034819">
    <property type="protein sequence ID" value="CAL1398311.1"/>
    <property type="molecule type" value="Genomic_DNA"/>
</dbReference>
<dbReference type="PANTHER" id="PTHR48047:SF182">
    <property type="entry name" value="GLYCOSYLTRANSFERASE"/>
    <property type="match status" value="1"/>
</dbReference>
<comment type="similarity">
    <text evidence="2 6">Belongs to the UDP-glycosyltransferase family.</text>
</comment>
<dbReference type="InterPro" id="IPR002213">
    <property type="entry name" value="UDP_glucos_trans"/>
</dbReference>
<evidence type="ECO:0000313" key="8">
    <source>
        <dbReference type="EMBL" id="CAL1398311.1"/>
    </source>
</evidence>
<reference evidence="8 9" key="1">
    <citation type="submission" date="2024-04" db="EMBL/GenBank/DDBJ databases">
        <authorList>
            <person name="Fracassetti M."/>
        </authorList>
    </citation>
    <scope>NUCLEOTIDE SEQUENCE [LARGE SCALE GENOMIC DNA]</scope>
</reference>
<protein>
    <recommendedName>
        <fullName evidence="7">Glycosyltransferase</fullName>
        <ecNumber evidence="7">2.4.1.-</ecNumber>
    </recommendedName>
</protein>
<keyword evidence="4 6" id="KW-0808">Transferase</keyword>
<evidence type="ECO:0000256" key="2">
    <source>
        <dbReference type="ARBA" id="ARBA00009995"/>
    </source>
</evidence>
<evidence type="ECO:0000256" key="6">
    <source>
        <dbReference type="RuleBase" id="RU003718"/>
    </source>
</evidence>
<keyword evidence="3 6" id="KW-0328">Glycosyltransferase</keyword>
<comment type="pathway">
    <text evidence="1">Pigment biosynthesis; anthocyanin biosynthesis.</text>
</comment>
<dbReference type="PANTHER" id="PTHR48047">
    <property type="entry name" value="GLYCOSYLTRANSFERASE"/>
    <property type="match status" value="1"/>
</dbReference>
<gene>
    <name evidence="8" type="ORF">LTRI10_LOCUS38548</name>
</gene>
<proteinExistence type="inferred from homology"/>
<dbReference type="FunFam" id="3.40.50.2000:FF:000047">
    <property type="entry name" value="Glycosyltransferase"/>
    <property type="match status" value="1"/>
</dbReference>
<dbReference type="PROSITE" id="PS00375">
    <property type="entry name" value="UDPGT"/>
    <property type="match status" value="1"/>
</dbReference>